<gene>
    <name evidence="4" type="ORF">PPACK8108_LOCUS7399</name>
</gene>
<evidence type="ECO:0000313" key="4">
    <source>
        <dbReference type="EMBL" id="CAH7672583.1"/>
    </source>
</evidence>
<feature type="region of interest" description="Disordered" evidence="2">
    <location>
        <begin position="840"/>
        <end position="878"/>
    </location>
</feature>
<feature type="region of interest" description="Disordered" evidence="2">
    <location>
        <begin position="1308"/>
        <end position="1392"/>
    </location>
</feature>
<feature type="domain" description="FHF complex subunit HOOK-interacting protein C-terminal" evidence="3">
    <location>
        <begin position="1007"/>
        <end position="1051"/>
    </location>
</feature>
<evidence type="ECO:0000256" key="2">
    <source>
        <dbReference type="SAM" id="MobiDB-lite"/>
    </source>
</evidence>
<dbReference type="Pfam" id="PF19314">
    <property type="entry name" value="DUF5917"/>
    <property type="match status" value="1"/>
</dbReference>
<feature type="compositionally biased region" description="Basic and acidic residues" evidence="2">
    <location>
        <begin position="855"/>
        <end position="868"/>
    </location>
</feature>
<protein>
    <submittedName>
        <fullName evidence="4">Retinoic acid induced 16-like protein-domain-containing protein</fullName>
    </submittedName>
</protein>
<proteinExistence type="inferred from homology"/>
<evidence type="ECO:0000259" key="3">
    <source>
        <dbReference type="Pfam" id="PF19314"/>
    </source>
</evidence>
<feature type="compositionally biased region" description="Low complexity" evidence="2">
    <location>
        <begin position="290"/>
        <end position="305"/>
    </location>
</feature>
<comment type="similarity">
    <text evidence="1">Belongs to the FHIP family.</text>
</comment>
<sequence>MSLFKALNNVFGTRNLSSHHQQQHQSSSSAAASDRSIGTHSGRANGLLNIQTSWQAIRNSLTSPNQRHSNLQSTSIKNHLDILWECLAIESNVPLNTSHSKPSLATHTDDVGECVEYFLQSNIPANLVSLSLPDQPIGVKGLVINFFLSLVVFLDEKFVINPKVYKPLVRLLRSCVEPELDIDDGDDGGWRTKEDAYEEAVVELMCHLCSRIKTYPQLLMVFLQTRSRLLQPQSNSQDFASDTSLGSRSPTPVPVTNQPSQRKFVHFSPELRHSPSNSIVSAVETAIGTSSHSPPESSASPSKNSMTSKSRTNLYPLSDSVSNALRGDSDMLIFSYLLRFIHREGRTGDLARAGLLFLMELAMGRRQLSANSRSKSLNSADQLEADLFEAADSISMAFGEWVLDSDFADVLGAGLGAAYGLLPSKLVITPRDPNNGDEHGGMVLGGMGTHLSEDQAQNEHTQEEREREQRRERLLIGLGVSGSEDFRAQMNLFLKLIEFSQDVLRNTSPSTLDHYASITEPSSETTNFPSALYPGPLSPTNNKFDSFVENANLTPNPTPAEIISSAISSSVLASIRKLFMNAIIYPSLLECSDFDGSAVAVMSYLEAILSILETDSEIADSFLRFLMAEDEEELELGDTRFKSQDHGRYGPQGDIIYLESSGKTKRRRRRSGVMQIIQADFQQAKPGGSAISSKTGLLYFNSFGRFTLKDLLVNNVSSLDSRTATAALKLLSIILVKHDRYALPLLDIIPDPKATAFPFPHQVEDDVELFPQDSRSGSIISGTVGHIDAKASDEENEEFVYPLPKSSIKLEYNAEDEDEFHYPGDNPPTAVVWNRLGEEEDGEEFTYPNPSNKLKNSEKIRASSDHSQNRGQLTPHSSRASFASLSWMRKSPCPTYRSHRAGLDHLASLIELIEPTKSVLKAESTQGYLSTAFGHYLLDAEAELTGTATFRRGLLLDHVSASILPSPGHPRSKIEFLSPNPGAPPKKSDLELIDDPVIRHRLPADAALLSGLLQSLAKFFVQPPELNLVLTGCVATLASCPTRSLDGWMVPSILEIGETEDGQEDENESYVRRLSISRAPYDQAMDDFDEGDDRSIDFAVEEYSISTHESVVKLENESTRSLNAKKNNGGSILEVYRQLAEQVAGYRTSITGFDRYLKERRQGLIFVENLEDALDTLPSALVGAEKKEEFKVASKTIQEEVFENQKKSIEPIRRPNKTRDVSSFFTSLFKPGDKSSLSLSTQSVSNSNSTNRTSTRDERPMTPDRTVQTFRPFSDHYQQTGSIKLTVMPVETPASAKKNKAFYDTDLSLQNRSYDDDEDEDGPETPTRKTKGGVRLIDESEIKSNGLGQRLVMGSGSETRRDENRLNSSSFPSSSSSSSSSLRTTKSTKGMSNLSEKKISLSMLLDNVVVLEEAIKELGAILSARKSLGIDPVRFL</sequence>
<feature type="region of interest" description="Disordered" evidence="2">
    <location>
        <begin position="233"/>
        <end position="261"/>
    </location>
</feature>
<feature type="compositionally biased region" description="Polar residues" evidence="2">
    <location>
        <begin position="1382"/>
        <end position="1392"/>
    </location>
</feature>
<feature type="compositionally biased region" description="Polar residues" evidence="2">
    <location>
        <begin position="869"/>
        <end position="878"/>
    </location>
</feature>
<feature type="region of interest" description="Disordered" evidence="2">
    <location>
        <begin position="286"/>
        <end position="313"/>
    </location>
</feature>
<organism evidence="4 5">
    <name type="scientific">Phakopsora pachyrhizi</name>
    <name type="common">Asian soybean rust disease fungus</name>
    <dbReference type="NCBI Taxonomy" id="170000"/>
    <lineage>
        <taxon>Eukaryota</taxon>
        <taxon>Fungi</taxon>
        <taxon>Dikarya</taxon>
        <taxon>Basidiomycota</taxon>
        <taxon>Pucciniomycotina</taxon>
        <taxon>Pucciniomycetes</taxon>
        <taxon>Pucciniales</taxon>
        <taxon>Phakopsoraceae</taxon>
        <taxon>Phakopsora</taxon>
    </lineage>
</organism>
<dbReference type="EMBL" id="CALTRL010001460">
    <property type="protein sequence ID" value="CAH7672583.1"/>
    <property type="molecule type" value="Genomic_DNA"/>
</dbReference>
<dbReference type="InterPro" id="IPR045669">
    <property type="entry name" value="FHIP_C"/>
</dbReference>
<dbReference type="InterPro" id="IPR019384">
    <property type="entry name" value="FHIP"/>
</dbReference>
<dbReference type="PANTHER" id="PTHR21705">
    <property type="entry name" value="RAI16 PROTEIN-RELATED"/>
    <property type="match status" value="1"/>
</dbReference>
<accession>A0AAV0AUU0</accession>
<feature type="compositionally biased region" description="Low complexity" evidence="2">
    <location>
        <begin position="18"/>
        <end position="33"/>
    </location>
</feature>
<feature type="region of interest" description="Disordered" evidence="2">
    <location>
        <begin position="16"/>
        <end position="38"/>
    </location>
</feature>
<evidence type="ECO:0000313" key="5">
    <source>
        <dbReference type="Proteomes" id="UP001153365"/>
    </source>
</evidence>
<keyword evidence="5" id="KW-1185">Reference proteome</keyword>
<feature type="compositionally biased region" description="Low complexity" evidence="2">
    <location>
        <begin position="1368"/>
        <end position="1381"/>
    </location>
</feature>
<dbReference type="Pfam" id="PF10257">
    <property type="entry name" value="RAI16-like"/>
    <property type="match status" value="1"/>
</dbReference>
<dbReference type="PANTHER" id="PTHR21705:SF11">
    <property type="entry name" value="FHIP FAMILY PROTEIN CG3558"/>
    <property type="match status" value="1"/>
</dbReference>
<name>A0AAV0AUU0_PHAPC</name>
<feature type="region of interest" description="Disordered" evidence="2">
    <location>
        <begin position="1232"/>
        <end position="1269"/>
    </location>
</feature>
<comment type="caution">
    <text evidence="4">The sequence shown here is derived from an EMBL/GenBank/DDBJ whole genome shotgun (WGS) entry which is preliminary data.</text>
</comment>
<dbReference type="Proteomes" id="UP001153365">
    <property type="component" value="Unassembled WGS sequence"/>
</dbReference>
<reference evidence="4" key="1">
    <citation type="submission" date="2022-06" db="EMBL/GenBank/DDBJ databases">
        <authorList>
            <consortium name="SYNGENTA / RWTH Aachen University"/>
        </authorList>
    </citation>
    <scope>NUCLEOTIDE SEQUENCE</scope>
</reference>
<feature type="compositionally biased region" description="Low complexity" evidence="2">
    <location>
        <begin position="1235"/>
        <end position="1253"/>
    </location>
</feature>
<evidence type="ECO:0000256" key="1">
    <source>
        <dbReference type="ARBA" id="ARBA00024336"/>
    </source>
</evidence>